<sequence length="535" mass="56934">MPTDLIFPTQLWPDEETITFDDSGTSVFQPVLGSSVVQRLQGAEPRLIVKQTYRALSADHRQQLLTFARETQGKFKSFWLSPSRFTNTSSWTPTEVFSNGTFANAGSGWTGQAATLSPIPGGVRIRNTKQNGASNFAMYQNAVVNTTEVYALRGFTKPANFANPTSAVNGTYWAGFIATFPMSYAFNAYGMQERAALVSSGANAGAFPVVMDTNGNIARAGDYIDIQYASLARCLLVDGAQNLLRGSETVSSYSTAIAATFSADMTAAPNGTITADGVFETNVASTGALHAFFQQATVDSGVGDYALAVSVKQGLHCARARLYCEATGVTFNPMYTEVEFATGTLTTGPGNASWTHPRAYVSSEGNGWWRICIAGRKVDSSAILSNYVMMSNTAGNVNYQGTGSGFIYVHGLSLAKSSVPVAYTATTTVAYAGAAPSTDLVKLKGGPVNVQGALRSGRLIEIGGELKTLVSDVDFDALGLGIARIRPSLFRAPAIDAAVHVSRPFGKFVLRNSAEVINRLGTYADIVLEMAEIYE</sequence>
<protein>
    <submittedName>
        <fullName evidence="1">Uncharacterized protein</fullName>
    </submittedName>
</protein>
<reference evidence="1" key="1">
    <citation type="submission" date="2020-04" db="EMBL/GenBank/DDBJ databases">
        <authorList>
            <person name="Chiriac C."/>
            <person name="Salcher M."/>
            <person name="Ghai R."/>
            <person name="Kavagutti S V."/>
        </authorList>
    </citation>
    <scope>NUCLEOTIDE SEQUENCE</scope>
</reference>
<evidence type="ECO:0000313" key="1">
    <source>
        <dbReference type="EMBL" id="CAB4165458.1"/>
    </source>
</evidence>
<name>A0A6J5P8B3_9CAUD</name>
<dbReference type="EMBL" id="LR796771">
    <property type="protein sequence ID" value="CAB4165458.1"/>
    <property type="molecule type" value="Genomic_DNA"/>
</dbReference>
<proteinExistence type="predicted"/>
<gene>
    <name evidence="1" type="ORF">UFOVP820_50</name>
</gene>
<accession>A0A6J5P8B3</accession>
<organism evidence="1">
    <name type="scientific">uncultured Caudovirales phage</name>
    <dbReference type="NCBI Taxonomy" id="2100421"/>
    <lineage>
        <taxon>Viruses</taxon>
        <taxon>Duplodnaviria</taxon>
        <taxon>Heunggongvirae</taxon>
        <taxon>Uroviricota</taxon>
        <taxon>Caudoviricetes</taxon>
        <taxon>Peduoviridae</taxon>
        <taxon>Maltschvirus</taxon>
        <taxon>Maltschvirus maltsch</taxon>
    </lineage>
</organism>